<protein>
    <submittedName>
        <fullName evidence="2">Uncharacterized protein</fullName>
    </submittedName>
</protein>
<evidence type="ECO:0000313" key="1">
    <source>
        <dbReference type="EMBL" id="CAB4131693.1"/>
    </source>
</evidence>
<reference evidence="2" key="1">
    <citation type="submission" date="2020-04" db="EMBL/GenBank/DDBJ databases">
        <authorList>
            <person name="Chiriac C."/>
            <person name="Salcher M."/>
            <person name="Ghai R."/>
            <person name="Kavagutti S V."/>
        </authorList>
    </citation>
    <scope>NUCLEOTIDE SEQUENCE</scope>
</reference>
<sequence length="129" mass="14658">MSRLVILGDSNSQYYYIGHVDEENDELTRNMDRGQVILLKNARVFHHQIFMVMGREGPNMSASTKIFPFPLSMNGGEIYVKASTYIDVERQPEVKEVVDQLMGTCKDMEQQLRVKKSGIVMASPLLQSS</sequence>
<gene>
    <name evidence="1" type="ORF">UFOVP127_220</name>
    <name evidence="2" type="ORF">UFOVP276_83</name>
</gene>
<proteinExistence type="predicted"/>
<organism evidence="2">
    <name type="scientific">uncultured Caudovirales phage</name>
    <dbReference type="NCBI Taxonomy" id="2100421"/>
    <lineage>
        <taxon>Viruses</taxon>
        <taxon>Duplodnaviria</taxon>
        <taxon>Heunggongvirae</taxon>
        <taxon>Uroviricota</taxon>
        <taxon>Caudoviricetes</taxon>
        <taxon>Peduoviridae</taxon>
        <taxon>Maltschvirus</taxon>
        <taxon>Maltschvirus maltsch</taxon>
    </lineage>
</organism>
<evidence type="ECO:0000313" key="2">
    <source>
        <dbReference type="EMBL" id="CAB4135127.1"/>
    </source>
</evidence>
<accession>A0A6J5LQ40</accession>
<dbReference type="EMBL" id="LR796249">
    <property type="protein sequence ID" value="CAB4131693.1"/>
    <property type="molecule type" value="Genomic_DNA"/>
</dbReference>
<dbReference type="EMBL" id="LR796294">
    <property type="protein sequence ID" value="CAB4135127.1"/>
    <property type="molecule type" value="Genomic_DNA"/>
</dbReference>
<name>A0A6J5LQ40_9CAUD</name>